<evidence type="ECO:0000256" key="4">
    <source>
        <dbReference type="ARBA" id="ARBA00022692"/>
    </source>
</evidence>
<dbReference type="GO" id="GO:0005886">
    <property type="term" value="C:plasma membrane"/>
    <property type="evidence" value="ECO:0007669"/>
    <property type="project" value="TreeGrafter"/>
</dbReference>
<evidence type="ECO:0000256" key="5">
    <source>
        <dbReference type="ARBA" id="ARBA00022906"/>
    </source>
</evidence>
<evidence type="ECO:0000313" key="13">
    <source>
        <dbReference type="EMBL" id="MCE8537084.1"/>
    </source>
</evidence>
<comment type="similarity">
    <text evidence="2">Belongs to the cation diffusion facilitator (CDF) transporter (TC 2.A.4) family. SLC30A subfamily.</text>
</comment>
<evidence type="ECO:0000256" key="6">
    <source>
        <dbReference type="ARBA" id="ARBA00022989"/>
    </source>
</evidence>
<dbReference type="GO" id="GO:0005385">
    <property type="term" value="F:zinc ion transmembrane transporter activity"/>
    <property type="evidence" value="ECO:0007669"/>
    <property type="project" value="TreeGrafter"/>
</dbReference>
<dbReference type="InterPro" id="IPR058533">
    <property type="entry name" value="Cation_efflux_TM"/>
</dbReference>
<feature type="domain" description="Cation efflux protein transmembrane" evidence="11">
    <location>
        <begin position="34"/>
        <end position="217"/>
    </location>
</feature>
<reference evidence="13" key="1">
    <citation type="journal article" date="2021" name="Environ. Microbiol.">
        <title>Cryptic niche differentiation of novel sediment ecotypes of Rugeria pomeroyi correlates with nitrate respiration.</title>
        <authorList>
            <person name="Lin X."/>
            <person name="McNichol J."/>
            <person name="Chu X."/>
            <person name="Qian Y."/>
            <person name="Luo H."/>
        </authorList>
    </citation>
    <scope>NUCLEOTIDE SEQUENCE</scope>
    <source>
        <strain evidence="13">SZCCDBB064</strain>
    </source>
</reference>
<accession>A0A9Q3WJI5</accession>
<dbReference type="PANTHER" id="PTHR11562">
    <property type="entry name" value="CATION EFFLUX PROTEIN/ ZINC TRANSPORTER"/>
    <property type="match status" value="1"/>
</dbReference>
<feature type="transmembrane region" description="Helical" evidence="10">
    <location>
        <begin position="98"/>
        <end position="117"/>
    </location>
</feature>
<proteinExistence type="inferred from homology"/>
<feature type="domain" description="Cation efflux protein cytoplasmic" evidence="12">
    <location>
        <begin position="226"/>
        <end position="301"/>
    </location>
</feature>
<comment type="subcellular location">
    <subcellularLocation>
        <location evidence="1">Membrane</location>
        <topology evidence="1">Multi-pass membrane protein</topology>
    </subcellularLocation>
</comment>
<dbReference type="NCBIfam" id="TIGR01297">
    <property type="entry name" value="CDF"/>
    <property type="match status" value="1"/>
</dbReference>
<organism evidence="13 14">
    <name type="scientific">Ruegeria pomeroyi</name>
    <dbReference type="NCBI Taxonomy" id="89184"/>
    <lineage>
        <taxon>Bacteria</taxon>
        <taxon>Pseudomonadati</taxon>
        <taxon>Pseudomonadota</taxon>
        <taxon>Alphaproteobacteria</taxon>
        <taxon>Rhodobacterales</taxon>
        <taxon>Roseobacteraceae</taxon>
        <taxon>Ruegeria</taxon>
    </lineage>
</organism>
<evidence type="ECO:0000256" key="10">
    <source>
        <dbReference type="SAM" id="Phobius"/>
    </source>
</evidence>
<evidence type="ECO:0000259" key="11">
    <source>
        <dbReference type="Pfam" id="PF01545"/>
    </source>
</evidence>
<dbReference type="InterPro" id="IPR036837">
    <property type="entry name" value="Cation_efflux_CTD_sf"/>
</dbReference>
<dbReference type="SUPFAM" id="SSF160240">
    <property type="entry name" value="Cation efflux protein cytoplasmic domain-like"/>
    <property type="match status" value="1"/>
</dbReference>
<keyword evidence="6 10" id="KW-1133">Transmembrane helix</keyword>
<evidence type="ECO:0000256" key="2">
    <source>
        <dbReference type="ARBA" id="ARBA00008873"/>
    </source>
</evidence>
<evidence type="ECO:0000256" key="7">
    <source>
        <dbReference type="ARBA" id="ARBA00023065"/>
    </source>
</evidence>
<feature type="transmembrane region" description="Helical" evidence="10">
    <location>
        <begin position="57"/>
        <end position="77"/>
    </location>
</feature>
<feature type="compositionally biased region" description="Basic residues" evidence="9">
    <location>
        <begin position="12"/>
        <end position="21"/>
    </location>
</feature>
<keyword evidence="5" id="KW-0862">Zinc</keyword>
<dbReference type="Proteomes" id="UP000813672">
    <property type="component" value="Unassembled WGS sequence"/>
</dbReference>
<evidence type="ECO:0000313" key="14">
    <source>
        <dbReference type="Proteomes" id="UP000813672"/>
    </source>
</evidence>
<name>A0A9Q3WJI5_9RHOB</name>
<dbReference type="AlphaFoldDB" id="A0A9Q3WJI5"/>
<evidence type="ECO:0000256" key="3">
    <source>
        <dbReference type="ARBA" id="ARBA00022448"/>
    </source>
</evidence>
<gene>
    <name evidence="13" type="ORF">KBY27_06420</name>
</gene>
<dbReference type="Pfam" id="PF01545">
    <property type="entry name" value="Cation_efflux"/>
    <property type="match status" value="1"/>
</dbReference>
<evidence type="ECO:0000256" key="8">
    <source>
        <dbReference type="ARBA" id="ARBA00023136"/>
    </source>
</evidence>
<feature type="transmembrane region" description="Helical" evidence="10">
    <location>
        <begin position="31"/>
        <end position="51"/>
    </location>
</feature>
<dbReference type="InterPro" id="IPR027469">
    <property type="entry name" value="Cation_efflux_TMD_sf"/>
</dbReference>
<comment type="caution">
    <text evidence="13">The sequence shown here is derived from an EMBL/GenBank/DDBJ whole genome shotgun (WGS) entry which is preliminary data.</text>
</comment>
<feature type="region of interest" description="Disordered" evidence="9">
    <location>
        <begin position="1"/>
        <end position="21"/>
    </location>
</feature>
<dbReference type="EMBL" id="JAGQAF010000003">
    <property type="protein sequence ID" value="MCE8537084.1"/>
    <property type="molecule type" value="Genomic_DNA"/>
</dbReference>
<protein>
    <submittedName>
        <fullName evidence="13">Cation transporter</fullName>
    </submittedName>
</protein>
<feature type="transmembrane region" description="Helical" evidence="10">
    <location>
        <begin position="165"/>
        <end position="191"/>
    </location>
</feature>
<evidence type="ECO:0000256" key="1">
    <source>
        <dbReference type="ARBA" id="ARBA00004141"/>
    </source>
</evidence>
<evidence type="ECO:0000256" key="9">
    <source>
        <dbReference type="SAM" id="MobiDB-lite"/>
    </source>
</evidence>
<dbReference type="PANTHER" id="PTHR11562:SF17">
    <property type="entry name" value="RE54080P-RELATED"/>
    <property type="match status" value="1"/>
</dbReference>
<dbReference type="Gene3D" id="1.20.1510.10">
    <property type="entry name" value="Cation efflux protein transmembrane domain"/>
    <property type="match status" value="1"/>
</dbReference>
<dbReference type="SUPFAM" id="SSF161111">
    <property type="entry name" value="Cation efflux protein transmembrane domain-like"/>
    <property type="match status" value="1"/>
</dbReference>
<feature type="transmembrane region" description="Helical" evidence="10">
    <location>
        <begin position="129"/>
        <end position="153"/>
    </location>
</feature>
<dbReference type="Pfam" id="PF16916">
    <property type="entry name" value="ZT_dimer"/>
    <property type="match status" value="1"/>
</dbReference>
<dbReference type="InterPro" id="IPR002524">
    <property type="entry name" value="Cation_efflux"/>
</dbReference>
<keyword evidence="7" id="KW-0406">Ion transport</keyword>
<keyword evidence="4 10" id="KW-0812">Transmembrane</keyword>
<dbReference type="InterPro" id="IPR027470">
    <property type="entry name" value="Cation_efflux_CTD"/>
</dbReference>
<keyword evidence="5" id="KW-0864">Zinc transport</keyword>
<evidence type="ECO:0000259" key="12">
    <source>
        <dbReference type="Pfam" id="PF16916"/>
    </source>
</evidence>
<keyword evidence="3" id="KW-0813">Transport</keyword>
<dbReference type="RefSeq" id="WP_234218943.1">
    <property type="nucleotide sequence ID" value="NZ_JAGQAF010000003.1"/>
</dbReference>
<sequence>MPHDHEAASAHTHAHGLHHHHIDPSAGDARIAWAIAVNMLLTLAQVVGGLLSGSLALIADALHNFSDAVALIIAFGARRIARRPADARMSYGYGRAEVIAALINYTTLIVLALYLVYEGIMRFLDPQPIDGWLVVWIAALALVIDLVTAALTWPMAKTSMNIRAAFLHNLADALGSVAVIVAGSAVIWFGWTWVDPLVTLMIAAYIMWHVRAEIGAAIGVLMLGTPPGHDPEAVAREIETVEGVQSLHHLHLWSLQENTAALSAHLVIAPGAWDQADAIKTRVKALLEERHDIAHVTLEMECAAHACSHPQRIGSA</sequence>
<dbReference type="InterPro" id="IPR050681">
    <property type="entry name" value="CDF/SLC30A"/>
</dbReference>
<keyword evidence="8 10" id="KW-0472">Membrane</keyword>